<comment type="caution">
    <text evidence="1">The sequence shown here is derived from an EMBL/GenBank/DDBJ whole genome shotgun (WGS) entry which is preliminary data.</text>
</comment>
<evidence type="ECO:0000313" key="2">
    <source>
        <dbReference type="Proteomes" id="UP000824533"/>
    </source>
</evidence>
<sequence length="790" mass="90118">MNTVPESLFINSCQYTPVYLIQSPGATQASSYLITQASVDSQKPANNLKSFYENSAYIAESVISNNDAQKPRIIGKQESTTTGNNLKLASFLLPKTNNTNKPYILNNLVLKPNITVPSTAPILKKVPKFDTDRKIVKLQDVDKVKDVLKMRDVTLPVRTVREKLVPKIKPKENTVSPPVNPTKHTSVQLLKLGETYHSLNQLSKEQMKVVNHALKIFSNPEKIAPEPTYDPVTNTKFIYKIVSPRDLTVVGKKLAMKDIKKDEMKKEIVKKPPISEEDDDEEPQILFKPKVTRSGRKVKLPKAIVPEETPHKPKKRNTIVNCFQCSTEFSSLYRLQKHYEYHPTHIPAKIHSNLFHCLLAIIKGGSEEDRTNIFIQQLEQLIVKLKSLLPCLLKLDESKGKSCTINDDVGRLFGMNPGKYNLDVDALTCVKNKDGYCVHNPPVTDSQPEIYYDANIPENISIEIDDCARINSVEKWPTVNKRIWKLKQQKSDELEAKRMKLISESDDNLIELGMEEFIQNNVDNVQSDDNEDCDTNVPVNDQSKKPKMNHVQFHSTHFDIRSSPIKPSSTVFRKFQITPDKLVEVKKLSSLPVNKDSQKDCIIPNNSENSINDIFEHIGLTCKENENREMNLKDWKLNHLFDSSFNKDCGFEKDLNKDGRFEKEIDNVSMFEKDISNVSAFKKEMSDLSTFDKEISNVREFDKEISTVNAFEKDVGDNCAFEKELDKVCVFDKEMINENHITEIKNESISANQGEVLNFLDSLNDCLSYPSTEIRNTAVDFQMDLFSYHS</sequence>
<keyword evidence="2" id="KW-1185">Reference proteome</keyword>
<evidence type="ECO:0000313" key="1">
    <source>
        <dbReference type="EMBL" id="KAJ0179583.1"/>
    </source>
</evidence>
<accession>A0ACC1D6Q7</accession>
<proteinExistence type="predicted"/>
<reference evidence="1 2" key="1">
    <citation type="journal article" date="2021" name="Front. Genet.">
        <title>Chromosome-Level Genome Assembly Reveals Significant Gene Expansion in the Toll and IMD Signaling Pathways of Dendrolimus kikuchii.</title>
        <authorList>
            <person name="Zhou J."/>
            <person name="Wu P."/>
            <person name="Xiong Z."/>
            <person name="Liu N."/>
            <person name="Zhao N."/>
            <person name="Ji M."/>
            <person name="Qiu Y."/>
            <person name="Yang B."/>
        </authorList>
    </citation>
    <scope>NUCLEOTIDE SEQUENCE [LARGE SCALE GENOMIC DNA]</scope>
    <source>
        <strain evidence="1">Ann1</strain>
    </source>
</reference>
<organism evidence="1 2">
    <name type="scientific">Dendrolimus kikuchii</name>
    <dbReference type="NCBI Taxonomy" id="765133"/>
    <lineage>
        <taxon>Eukaryota</taxon>
        <taxon>Metazoa</taxon>
        <taxon>Ecdysozoa</taxon>
        <taxon>Arthropoda</taxon>
        <taxon>Hexapoda</taxon>
        <taxon>Insecta</taxon>
        <taxon>Pterygota</taxon>
        <taxon>Neoptera</taxon>
        <taxon>Endopterygota</taxon>
        <taxon>Lepidoptera</taxon>
        <taxon>Glossata</taxon>
        <taxon>Ditrysia</taxon>
        <taxon>Bombycoidea</taxon>
        <taxon>Lasiocampidae</taxon>
        <taxon>Dendrolimus</taxon>
    </lineage>
</organism>
<protein>
    <submittedName>
        <fullName evidence="1">Uncharacterized protein</fullName>
    </submittedName>
</protein>
<name>A0ACC1D6Q7_9NEOP</name>
<gene>
    <name evidence="1" type="ORF">K1T71_005295</name>
</gene>
<dbReference type="Proteomes" id="UP000824533">
    <property type="component" value="Linkage Group LG08"/>
</dbReference>
<dbReference type="EMBL" id="CM034394">
    <property type="protein sequence ID" value="KAJ0179583.1"/>
    <property type="molecule type" value="Genomic_DNA"/>
</dbReference>